<proteinExistence type="predicted"/>
<dbReference type="InterPro" id="IPR011990">
    <property type="entry name" value="TPR-like_helical_dom_sf"/>
</dbReference>
<dbReference type="InterPro" id="IPR000160">
    <property type="entry name" value="GGDEF_dom"/>
</dbReference>
<feature type="domain" description="GGDEF" evidence="1">
    <location>
        <begin position="336"/>
        <end position="469"/>
    </location>
</feature>
<dbReference type="NCBIfam" id="TIGR00254">
    <property type="entry name" value="GGDEF"/>
    <property type="match status" value="1"/>
</dbReference>
<dbReference type="Pfam" id="PF00990">
    <property type="entry name" value="GGDEF"/>
    <property type="match status" value="1"/>
</dbReference>
<accession>A0ABW2NV68</accession>
<keyword evidence="3" id="KW-1185">Reference proteome</keyword>
<protein>
    <submittedName>
        <fullName evidence="2">Diguanylate cyclase</fullName>
        <ecNumber evidence="2">2.7.7.65</ecNumber>
    </submittedName>
</protein>
<name>A0ABW2NV68_9BACL</name>
<evidence type="ECO:0000313" key="2">
    <source>
        <dbReference type="EMBL" id="MFC7371919.1"/>
    </source>
</evidence>
<dbReference type="GO" id="GO:0052621">
    <property type="term" value="F:diguanylate cyclase activity"/>
    <property type="evidence" value="ECO:0007669"/>
    <property type="project" value="UniProtKB-EC"/>
</dbReference>
<dbReference type="InterPro" id="IPR050469">
    <property type="entry name" value="Diguanylate_Cyclase"/>
</dbReference>
<evidence type="ECO:0000259" key="1">
    <source>
        <dbReference type="PROSITE" id="PS50887"/>
    </source>
</evidence>
<dbReference type="InterPro" id="IPR029787">
    <property type="entry name" value="Nucleotide_cyclase"/>
</dbReference>
<gene>
    <name evidence="2" type="ORF">ACFQPF_09530</name>
</gene>
<keyword evidence="2" id="KW-0808">Transferase</keyword>
<dbReference type="SMART" id="SM00267">
    <property type="entry name" value="GGDEF"/>
    <property type="match status" value="1"/>
</dbReference>
<dbReference type="PANTHER" id="PTHR45138:SF9">
    <property type="entry name" value="DIGUANYLATE CYCLASE DGCM-RELATED"/>
    <property type="match status" value="1"/>
</dbReference>
<dbReference type="PANTHER" id="PTHR45138">
    <property type="entry name" value="REGULATORY COMPONENTS OF SENSORY TRANSDUCTION SYSTEM"/>
    <property type="match status" value="1"/>
</dbReference>
<dbReference type="EMBL" id="JBHTCP010000015">
    <property type="protein sequence ID" value="MFC7371919.1"/>
    <property type="molecule type" value="Genomic_DNA"/>
</dbReference>
<reference evidence="3" key="1">
    <citation type="journal article" date="2019" name="Int. J. Syst. Evol. Microbiol.">
        <title>The Global Catalogue of Microorganisms (GCM) 10K type strain sequencing project: providing services to taxonomists for standard genome sequencing and annotation.</title>
        <authorList>
            <consortium name="The Broad Institute Genomics Platform"/>
            <consortium name="The Broad Institute Genome Sequencing Center for Infectious Disease"/>
            <person name="Wu L."/>
            <person name="Ma J."/>
        </authorList>
    </citation>
    <scope>NUCLEOTIDE SEQUENCE [LARGE SCALE GENOMIC DNA]</scope>
    <source>
        <strain evidence="3">NBRC 106396</strain>
    </source>
</reference>
<evidence type="ECO:0000313" key="3">
    <source>
        <dbReference type="Proteomes" id="UP001596549"/>
    </source>
</evidence>
<comment type="caution">
    <text evidence="2">The sequence shown here is derived from an EMBL/GenBank/DDBJ whole genome shotgun (WGS) entry which is preliminary data.</text>
</comment>
<dbReference type="SUPFAM" id="SSF48452">
    <property type="entry name" value="TPR-like"/>
    <property type="match status" value="2"/>
</dbReference>
<dbReference type="InterPro" id="IPR043128">
    <property type="entry name" value="Rev_trsase/Diguanyl_cyclase"/>
</dbReference>
<keyword evidence="2" id="KW-0548">Nucleotidyltransferase</keyword>
<dbReference type="PROSITE" id="PS50887">
    <property type="entry name" value="GGDEF"/>
    <property type="match status" value="1"/>
</dbReference>
<dbReference type="RefSeq" id="WP_379748982.1">
    <property type="nucleotide sequence ID" value="NZ_JBHTCP010000015.1"/>
</dbReference>
<sequence>MNKDESVALQQKVLLLREEGKYKECIQESFHLLKWGTEWKDYKAILTAHVASVASYYSIGAMEEAFALISEYEEVCLEHGDDVDRMKLYNILFLLYEYTKEYDKAKETLKQTIELGLKVEKFNIVSNAYSNLSHVFLEEKNFQEALDSAILGLKMAERSLPERPILNLRVMLNLAQSYIGLMDLDRAYAYLQEMITNPVLDNFMREKAHCLMLQGSWYENSERYREAFESLSQAKAIVEGYKDAYLLKTIQEERCKLCDLMGDYQLGYRVQKEYIQLLNEINESQLAQAAIKLEVKHSLSMLKKKATTDYLTGLHNRSHLETTANEWLGTAAMNYTDVTCMVLDIDYFKDINDNHGHLFGDEVIKKVGALCHETMGEMGFIGRYGGDEFVILVKEPIQRGKEMANQLKEALTNADLQKEDSPFPVTVSIGVADNDSGTVKTFEEHFHLADLGLYEAKKNGRNQICVRSESVLCVH</sequence>
<dbReference type="EC" id="2.7.7.65" evidence="2"/>
<dbReference type="Gene3D" id="1.25.40.10">
    <property type="entry name" value="Tetratricopeptide repeat domain"/>
    <property type="match status" value="1"/>
</dbReference>
<dbReference type="SUPFAM" id="SSF55073">
    <property type="entry name" value="Nucleotide cyclase"/>
    <property type="match status" value="1"/>
</dbReference>
<dbReference type="Proteomes" id="UP001596549">
    <property type="component" value="Unassembled WGS sequence"/>
</dbReference>
<dbReference type="Gene3D" id="3.30.70.270">
    <property type="match status" value="1"/>
</dbReference>
<dbReference type="CDD" id="cd01949">
    <property type="entry name" value="GGDEF"/>
    <property type="match status" value="1"/>
</dbReference>
<organism evidence="2 3">
    <name type="scientific">Fictibacillus iocasae</name>
    <dbReference type="NCBI Taxonomy" id="2715437"/>
    <lineage>
        <taxon>Bacteria</taxon>
        <taxon>Bacillati</taxon>
        <taxon>Bacillota</taxon>
        <taxon>Bacilli</taxon>
        <taxon>Bacillales</taxon>
        <taxon>Fictibacillaceae</taxon>
        <taxon>Fictibacillus</taxon>
    </lineage>
</organism>